<keyword evidence="6" id="KW-1185">Reference proteome</keyword>
<dbReference type="PRINTS" id="PR01346">
    <property type="entry name" value="HELNAPAPROT"/>
</dbReference>
<dbReference type="PANTHER" id="PTHR42932">
    <property type="entry name" value="GENERAL STRESS PROTEIN 20U"/>
    <property type="match status" value="1"/>
</dbReference>
<reference evidence="6" key="1">
    <citation type="journal article" date="2019" name="Int. J. Syst. Evol. Microbiol.">
        <title>The Global Catalogue of Microorganisms (GCM) 10K type strain sequencing project: providing services to taxonomists for standard genome sequencing and annotation.</title>
        <authorList>
            <consortium name="The Broad Institute Genomics Platform"/>
            <consortium name="The Broad Institute Genome Sequencing Center for Infectious Disease"/>
            <person name="Wu L."/>
            <person name="Ma J."/>
        </authorList>
    </citation>
    <scope>NUCLEOTIDE SEQUENCE [LARGE SCALE GENOMIC DNA]</scope>
    <source>
        <strain evidence="6">JCM 17593</strain>
    </source>
</reference>
<evidence type="ECO:0000259" key="4">
    <source>
        <dbReference type="Pfam" id="PF00210"/>
    </source>
</evidence>
<dbReference type="InterPro" id="IPR002177">
    <property type="entry name" value="DPS_DNA-bd"/>
</dbReference>
<dbReference type="PANTHER" id="PTHR42932:SF2">
    <property type="entry name" value="DNA PROTECTION DURING STARVATION PROTEIN 1"/>
    <property type="match status" value="1"/>
</dbReference>
<dbReference type="EMBL" id="BAABBX010000001">
    <property type="protein sequence ID" value="GAA4182586.1"/>
    <property type="molecule type" value="Genomic_DNA"/>
</dbReference>
<evidence type="ECO:0000256" key="2">
    <source>
        <dbReference type="RuleBase" id="RU003875"/>
    </source>
</evidence>
<protein>
    <submittedName>
        <fullName evidence="5">DNA starvation/stationary phase protection protein Dps</fullName>
    </submittedName>
</protein>
<dbReference type="InterPro" id="IPR009078">
    <property type="entry name" value="Ferritin-like_SF"/>
</dbReference>
<name>A0ABP8AEE7_9MICO</name>
<sequence>MNEGVPMSTETPTSASTSAGAAESAELAAGVAQFLAPVVVDMEALVVNGKQAHWNVRGADFIAIHELLDQLVEHAQSFADDSAERIVALGLPVDSRLATVAAKTTLPALKDGFQDWTDTVSQVVALIDAALVTVRAAVEGLDDIDLNSQDIVIGIERGLVKDRWLLQSHLAA</sequence>
<dbReference type="Pfam" id="PF00210">
    <property type="entry name" value="Ferritin"/>
    <property type="match status" value="1"/>
</dbReference>
<dbReference type="Gene3D" id="1.20.1260.10">
    <property type="match status" value="1"/>
</dbReference>
<dbReference type="PIRSF" id="PIRSF005900">
    <property type="entry name" value="Dps"/>
    <property type="match status" value="1"/>
</dbReference>
<dbReference type="SUPFAM" id="SSF47240">
    <property type="entry name" value="Ferritin-like"/>
    <property type="match status" value="1"/>
</dbReference>
<evidence type="ECO:0000256" key="3">
    <source>
        <dbReference type="SAM" id="MobiDB-lite"/>
    </source>
</evidence>
<evidence type="ECO:0000313" key="6">
    <source>
        <dbReference type="Proteomes" id="UP001500213"/>
    </source>
</evidence>
<feature type="domain" description="Ferritin/DPS" evidence="4">
    <location>
        <begin position="46"/>
        <end position="171"/>
    </location>
</feature>
<gene>
    <name evidence="5" type="primary">dps</name>
    <name evidence="5" type="ORF">GCM10022288_00700</name>
</gene>
<organism evidence="5 6">
    <name type="scientific">Gryllotalpicola kribbensis</name>
    <dbReference type="NCBI Taxonomy" id="993084"/>
    <lineage>
        <taxon>Bacteria</taxon>
        <taxon>Bacillati</taxon>
        <taxon>Actinomycetota</taxon>
        <taxon>Actinomycetes</taxon>
        <taxon>Micrococcales</taxon>
        <taxon>Microbacteriaceae</taxon>
        <taxon>Gryllotalpicola</taxon>
    </lineage>
</organism>
<dbReference type="Proteomes" id="UP001500213">
    <property type="component" value="Unassembled WGS sequence"/>
</dbReference>
<dbReference type="CDD" id="cd01043">
    <property type="entry name" value="DPS"/>
    <property type="match status" value="1"/>
</dbReference>
<comment type="similarity">
    <text evidence="1 2">Belongs to the Dps family.</text>
</comment>
<dbReference type="InterPro" id="IPR012347">
    <property type="entry name" value="Ferritin-like"/>
</dbReference>
<feature type="compositionally biased region" description="Low complexity" evidence="3">
    <location>
        <begin position="8"/>
        <end position="20"/>
    </location>
</feature>
<feature type="region of interest" description="Disordered" evidence="3">
    <location>
        <begin position="1"/>
        <end position="20"/>
    </location>
</feature>
<accession>A0ABP8AEE7</accession>
<proteinExistence type="inferred from homology"/>
<comment type="caution">
    <text evidence="5">The sequence shown here is derived from an EMBL/GenBank/DDBJ whole genome shotgun (WGS) entry which is preliminary data.</text>
</comment>
<evidence type="ECO:0000313" key="5">
    <source>
        <dbReference type="EMBL" id="GAA4182586.1"/>
    </source>
</evidence>
<evidence type="ECO:0000256" key="1">
    <source>
        <dbReference type="ARBA" id="ARBA00009497"/>
    </source>
</evidence>
<dbReference type="InterPro" id="IPR008331">
    <property type="entry name" value="Ferritin_DPS_dom"/>
</dbReference>